<feature type="domain" description="DUF6089" evidence="1">
    <location>
        <begin position="21"/>
        <end position="228"/>
    </location>
</feature>
<proteinExistence type="predicted"/>
<protein>
    <submittedName>
        <fullName evidence="2">DUF6089 family protein</fullName>
    </submittedName>
</protein>
<comment type="caution">
    <text evidence="2">The sequence shown here is derived from an EMBL/GenBank/DDBJ whole genome shotgun (WGS) entry which is preliminary data.</text>
</comment>
<dbReference type="SUPFAM" id="SSF56925">
    <property type="entry name" value="OMPA-like"/>
    <property type="match status" value="1"/>
</dbReference>
<dbReference type="RefSeq" id="WP_346761088.1">
    <property type="nucleotide sequence ID" value="NZ_JAUJEB010000007.1"/>
</dbReference>
<reference evidence="2" key="1">
    <citation type="submission" date="2023-06" db="EMBL/GenBank/DDBJ databases">
        <title>Genomic of Agaribacillus aureum.</title>
        <authorList>
            <person name="Wang G."/>
        </authorList>
    </citation>
    <scope>NUCLEOTIDE SEQUENCE</scope>
    <source>
        <strain evidence="2">BMA12</strain>
    </source>
</reference>
<dbReference type="InterPro" id="IPR045743">
    <property type="entry name" value="DUF6089"/>
</dbReference>
<evidence type="ECO:0000313" key="2">
    <source>
        <dbReference type="EMBL" id="MDN5215750.1"/>
    </source>
</evidence>
<sequence length="237" mass="26890">MNKIIKHLNIGKPQIGFPIFVTLLFIGVTGYAQKYEVGAGVGGFSYTGDLIKNYQIKENSLGGLVYYKTNLSDAISLRYAVTLGKLQGSDENPFDAFAAARNASFDIFIIEPTATLEYNFLDYRTKNSVVNFSPYFFAGAGFFTFFGQEESPFEYSSFQPVIPFGVGIKYDLNRNWRLNFEFGARKTFFDYLDNVSEAIPNNKNYQYGNPNDNDTYYFIGVSVSYAFYPIICPFDYN</sequence>
<evidence type="ECO:0000313" key="3">
    <source>
        <dbReference type="Proteomes" id="UP001172083"/>
    </source>
</evidence>
<organism evidence="2 3">
    <name type="scientific">Agaribacillus aureus</name>
    <dbReference type="NCBI Taxonomy" id="3051825"/>
    <lineage>
        <taxon>Bacteria</taxon>
        <taxon>Pseudomonadati</taxon>
        <taxon>Bacteroidota</taxon>
        <taxon>Cytophagia</taxon>
        <taxon>Cytophagales</taxon>
        <taxon>Splendidivirgaceae</taxon>
        <taxon>Agaribacillus</taxon>
    </lineage>
</organism>
<keyword evidence="3" id="KW-1185">Reference proteome</keyword>
<name>A0ABT8LG70_9BACT</name>
<dbReference type="InterPro" id="IPR011250">
    <property type="entry name" value="OMP/PagP_B-barrel"/>
</dbReference>
<accession>A0ABT8LG70</accession>
<dbReference type="EMBL" id="JAUJEB010000007">
    <property type="protein sequence ID" value="MDN5215750.1"/>
    <property type="molecule type" value="Genomic_DNA"/>
</dbReference>
<dbReference type="Pfam" id="PF19573">
    <property type="entry name" value="DUF6089"/>
    <property type="match status" value="1"/>
</dbReference>
<dbReference type="Gene3D" id="2.40.160.20">
    <property type="match status" value="1"/>
</dbReference>
<gene>
    <name evidence="2" type="ORF">QQ020_26970</name>
</gene>
<evidence type="ECO:0000259" key="1">
    <source>
        <dbReference type="Pfam" id="PF19573"/>
    </source>
</evidence>
<dbReference type="Proteomes" id="UP001172083">
    <property type="component" value="Unassembled WGS sequence"/>
</dbReference>